<sequence>MRDTETPIFDALAHEFEAQRPLLHVARALGGDALGDPLSTTQVSAVSYSTAVERAHLPRRSRRSQRPGHGAGDRYAG</sequence>
<evidence type="ECO:0000313" key="3">
    <source>
        <dbReference type="Proteomes" id="UP000185663"/>
    </source>
</evidence>
<reference evidence="2 3" key="1">
    <citation type="submission" date="2016-10" db="EMBL/GenBank/DDBJ databases">
        <authorList>
            <person name="de Groot N.N."/>
        </authorList>
    </citation>
    <scope>NUCLEOTIDE SEQUENCE [LARGE SCALE GENOMIC DNA]</scope>
    <source>
        <strain evidence="2 3">DSM 22126</strain>
    </source>
</reference>
<protein>
    <submittedName>
        <fullName evidence="2">Uncharacterized protein</fullName>
    </submittedName>
</protein>
<dbReference type="STRING" id="545619.SAMN04489860_0261"/>
<dbReference type="Proteomes" id="UP000185663">
    <property type="component" value="Chromosome I"/>
</dbReference>
<evidence type="ECO:0000256" key="1">
    <source>
        <dbReference type="SAM" id="MobiDB-lite"/>
    </source>
</evidence>
<feature type="compositionally biased region" description="Basic residues" evidence="1">
    <location>
        <begin position="57"/>
        <end position="66"/>
    </location>
</feature>
<name>A0A1H1MJR9_9CELL</name>
<evidence type="ECO:0000313" key="2">
    <source>
        <dbReference type="EMBL" id="SDR87023.1"/>
    </source>
</evidence>
<dbReference type="EMBL" id="LT629776">
    <property type="protein sequence ID" value="SDR87023.1"/>
    <property type="molecule type" value="Genomic_DNA"/>
</dbReference>
<proteinExistence type="predicted"/>
<gene>
    <name evidence="2" type="ORF">SAMN04489860_0261</name>
</gene>
<accession>A0A1H1MJR9</accession>
<dbReference type="RefSeq" id="WP_029251680.1">
    <property type="nucleotide sequence ID" value="NZ_LT629776.1"/>
</dbReference>
<feature type="region of interest" description="Disordered" evidence="1">
    <location>
        <begin position="54"/>
        <end position="77"/>
    </location>
</feature>
<dbReference type="OrthoDB" id="5148386at2"/>
<dbReference type="AlphaFoldDB" id="A0A1H1MJR9"/>
<organism evidence="2 3">
    <name type="scientific">Paraoerskovia marina</name>
    <dbReference type="NCBI Taxonomy" id="545619"/>
    <lineage>
        <taxon>Bacteria</taxon>
        <taxon>Bacillati</taxon>
        <taxon>Actinomycetota</taxon>
        <taxon>Actinomycetes</taxon>
        <taxon>Micrococcales</taxon>
        <taxon>Cellulomonadaceae</taxon>
        <taxon>Paraoerskovia</taxon>
    </lineage>
</organism>
<keyword evidence="3" id="KW-1185">Reference proteome</keyword>